<dbReference type="GO" id="GO:0043456">
    <property type="term" value="P:regulation of pentose-phosphate shunt"/>
    <property type="evidence" value="ECO:0007669"/>
    <property type="project" value="TreeGrafter"/>
</dbReference>
<dbReference type="InterPro" id="IPR001345">
    <property type="entry name" value="PG/BPGM_mutase_AS"/>
</dbReference>
<dbReference type="EMBL" id="MU006567">
    <property type="protein sequence ID" value="KAF2749167.1"/>
    <property type="molecule type" value="Genomic_DNA"/>
</dbReference>
<evidence type="ECO:0000313" key="5">
    <source>
        <dbReference type="Proteomes" id="UP000799440"/>
    </source>
</evidence>
<evidence type="ECO:0000256" key="2">
    <source>
        <dbReference type="PIRSR" id="PIRSR613078-2"/>
    </source>
</evidence>
<evidence type="ECO:0000256" key="3">
    <source>
        <dbReference type="SAM" id="MobiDB-lite"/>
    </source>
</evidence>
<dbReference type="GO" id="GO:0004331">
    <property type="term" value="F:fructose-2,6-bisphosphate 2-phosphatase activity"/>
    <property type="evidence" value="ECO:0007669"/>
    <property type="project" value="TreeGrafter"/>
</dbReference>
<dbReference type="Pfam" id="PF00300">
    <property type="entry name" value="His_Phos_1"/>
    <property type="match status" value="1"/>
</dbReference>
<dbReference type="Proteomes" id="UP000799440">
    <property type="component" value="Unassembled WGS sequence"/>
</dbReference>
<organism evidence="4 5">
    <name type="scientific">Sporormia fimetaria CBS 119925</name>
    <dbReference type="NCBI Taxonomy" id="1340428"/>
    <lineage>
        <taxon>Eukaryota</taxon>
        <taxon>Fungi</taxon>
        <taxon>Dikarya</taxon>
        <taxon>Ascomycota</taxon>
        <taxon>Pezizomycotina</taxon>
        <taxon>Dothideomycetes</taxon>
        <taxon>Pleosporomycetidae</taxon>
        <taxon>Pleosporales</taxon>
        <taxon>Sporormiaceae</taxon>
        <taxon>Sporormia</taxon>
    </lineage>
</organism>
<dbReference type="PROSITE" id="PS00175">
    <property type="entry name" value="PG_MUTASE"/>
    <property type="match status" value="1"/>
</dbReference>
<dbReference type="InterPro" id="IPR051695">
    <property type="entry name" value="Phosphoglycerate_Mutase"/>
</dbReference>
<gene>
    <name evidence="4" type="ORF">M011DRAFT_493404</name>
</gene>
<name>A0A6A6VJ76_9PLEO</name>
<evidence type="ECO:0000313" key="4">
    <source>
        <dbReference type="EMBL" id="KAF2749167.1"/>
    </source>
</evidence>
<dbReference type="InterPro" id="IPR029033">
    <property type="entry name" value="His_PPase_superfam"/>
</dbReference>
<dbReference type="SMART" id="SM00855">
    <property type="entry name" value="PGAM"/>
    <property type="match status" value="1"/>
</dbReference>
<dbReference type="AlphaFoldDB" id="A0A6A6VJ76"/>
<dbReference type="OrthoDB" id="354304at2759"/>
<feature type="binding site" evidence="2">
    <location>
        <begin position="15"/>
        <end position="22"/>
    </location>
    <ligand>
        <name>substrate</name>
    </ligand>
</feature>
<feature type="region of interest" description="Disordered" evidence="3">
    <location>
        <begin position="295"/>
        <end position="322"/>
    </location>
</feature>
<sequence>MVGAEAREVRLYLIRHGETVDNVAGNYAGRRDSELTNHGYQQATRLGHHFQAQGVVFTHHFCSDLQRAATTAAQIRQAQVTSPNALNAATEAPAVVQTPLLVEKDFGVYEGTRCRAIDHPLGVETKESMSCRADAFLDRHLLPLFLDTVESRQHVIAVVSHGIMLSVLWKRLLLRLPPNSIRIDPDVLANVHGYSLEYIGPWANTGYLELHCQQLSTVDASVSVQPTTSVAPMAAIVSKVTTGVDRKSDKRDGVLLRDAMSACSSDPLRPPKVLQGWSFVVKAVNGKDHLKSLKRTRGGVGSARHDPSQKSLESFFKKQKVR</sequence>
<dbReference type="CDD" id="cd07067">
    <property type="entry name" value="HP_PGM_like"/>
    <property type="match status" value="1"/>
</dbReference>
<dbReference type="GO" id="GO:0045820">
    <property type="term" value="P:negative regulation of glycolytic process"/>
    <property type="evidence" value="ECO:0007669"/>
    <property type="project" value="TreeGrafter"/>
</dbReference>
<feature type="binding site" evidence="2">
    <location>
        <position position="67"/>
    </location>
    <ligand>
        <name>substrate</name>
    </ligand>
</feature>
<dbReference type="GO" id="GO:0005829">
    <property type="term" value="C:cytosol"/>
    <property type="evidence" value="ECO:0007669"/>
    <property type="project" value="TreeGrafter"/>
</dbReference>
<reference evidence="4" key="1">
    <citation type="journal article" date="2020" name="Stud. Mycol.">
        <title>101 Dothideomycetes genomes: a test case for predicting lifestyles and emergence of pathogens.</title>
        <authorList>
            <person name="Haridas S."/>
            <person name="Albert R."/>
            <person name="Binder M."/>
            <person name="Bloem J."/>
            <person name="Labutti K."/>
            <person name="Salamov A."/>
            <person name="Andreopoulos B."/>
            <person name="Baker S."/>
            <person name="Barry K."/>
            <person name="Bills G."/>
            <person name="Bluhm B."/>
            <person name="Cannon C."/>
            <person name="Castanera R."/>
            <person name="Culley D."/>
            <person name="Daum C."/>
            <person name="Ezra D."/>
            <person name="Gonzalez J."/>
            <person name="Henrissat B."/>
            <person name="Kuo A."/>
            <person name="Liang C."/>
            <person name="Lipzen A."/>
            <person name="Lutzoni F."/>
            <person name="Magnuson J."/>
            <person name="Mondo S."/>
            <person name="Nolan M."/>
            <person name="Ohm R."/>
            <person name="Pangilinan J."/>
            <person name="Park H.-J."/>
            <person name="Ramirez L."/>
            <person name="Alfaro M."/>
            <person name="Sun H."/>
            <person name="Tritt A."/>
            <person name="Yoshinaga Y."/>
            <person name="Zwiers L.-H."/>
            <person name="Turgeon B."/>
            <person name="Goodwin S."/>
            <person name="Spatafora J."/>
            <person name="Crous P."/>
            <person name="Grigoriev I."/>
        </authorList>
    </citation>
    <scope>NUCLEOTIDE SEQUENCE</scope>
    <source>
        <strain evidence="4">CBS 119925</strain>
    </source>
</reference>
<keyword evidence="1" id="KW-0378">Hydrolase</keyword>
<dbReference type="PANTHER" id="PTHR46517:SF1">
    <property type="entry name" value="FRUCTOSE-2,6-BISPHOSPHATASE TIGAR"/>
    <property type="match status" value="1"/>
</dbReference>
<dbReference type="Gene3D" id="3.40.50.1240">
    <property type="entry name" value="Phosphoglycerate mutase-like"/>
    <property type="match status" value="1"/>
</dbReference>
<protein>
    <submittedName>
        <fullName evidence="4">Phosphoglycerate mutase-like protein</fullName>
    </submittedName>
</protein>
<keyword evidence="5" id="KW-1185">Reference proteome</keyword>
<accession>A0A6A6VJ76</accession>
<dbReference type="PANTHER" id="PTHR46517">
    <property type="entry name" value="FRUCTOSE-2,6-BISPHOSPHATASE TIGAR"/>
    <property type="match status" value="1"/>
</dbReference>
<dbReference type="SUPFAM" id="SSF53254">
    <property type="entry name" value="Phosphoglycerate mutase-like"/>
    <property type="match status" value="1"/>
</dbReference>
<evidence type="ECO:0000256" key="1">
    <source>
        <dbReference type="ARBA" id="ARBA00022801"/>
    </source>
</evidence>
<dbReference type="InterPro" id="IPR013078">
    <property type="entry name" value="His_Pase_superF_clade-1"/>
</dbReference>
<proteinExistence type="predicted"/>